<dbReference type="CDD" id="cd07067">
    <property type="entry name" value="HP_PGM_like"/>
    <property type="match status" value="1"/>
</dbReference>
<evidence type="ECO:0000313" key="3">
    <source>
        <dbReference type="Proteomes" id="UP001060919"/>
    </source>
</evidence>
<dbReference type="GO" id="GO:0009236">
    <property type="term" value="P:cobalamin biosynthetic process"/>
    <property type="evidence" value="ECO:0007669"/>
    <property type="project" value="UniProtKB-UniRule"/>
</dbReference>
<sequence length="185" mass="21574">MQIYVSRHTKVNIQTGICYGQTEIQLLDSFQMEADLLQKKIPLDLDAVITSPLSRCHLLAKRFCHQPLIEDALLEMNFGDWELQAWDRIDPEQLQTWMDDFVHNSPPNGESMQQLYERVANFMDRLRATSYQKVLLVTHAGVIRCIWAYLLAIPLKNTFKITVDYNRVLVFNLGEHPDYDSIKTM</sequence>
<dbReference type="InterPro" id="IPR029033">
    <property type="entry name" value="His_PPase_superfam"/>
</dbReference>
<dbReference type="SMART" id="SM00855">
    <property type="entry name" value="PGAM"/>
    <property type="match status" value="1"/>
</dbReference>
<dbReference type="PANTHER" id="PTHR48100">
    <property type="entry name" value="BROAD-SPECIFICITY PHOSPHATASE YOR283W-RELATED"/>
    <property type="match status" value="1"/>
</dbReference>
<dbReference type="InterPro" id="IPR013078">
    <property type="entry name" value="His_Pase_superF_clade-1"/>
</dbReference>
<evidence type="ECO:0000256" key="1">
    <source>
        <dbReference type="NCBIfam" id="TIGR03162"/>
    </source>
</evidence>
<proteinExistence type="predicted"/>
<dbReference type="PANTHER" id="PTHR48100:SF1">
    <property type="entry name" value="HISTIDINE PHOSPHATASE FAMILY PROTEIN-RELATED"/>
    <property type="match status" value="1"/>
</dbReference>
<reference evidence="2" key="1">
    <citation type="submission" date="2022-09" db="EMBL/GenBank/DDBJ databases">
        <title>Aureispira anguillicida sp. nov., isolated from Leptocephalus of Japanese eel Anguilla japonica.</title>
        <authorList>
            <person name="Yuasa K."/>
            <person name="Mekata T."/>
            <person name="Ikunari K."/>
        </authorList>
    </citation>
    <scope>NUCLEOTIDE SEQUENCE</scope>
    <source>
        <strain evidence="2">EL160426</strain>
    </source>
</reference>
<dbReference type="RefSeq" id="WP_264792393.1">
    <property type="nucleotide sequence ID" value="NZ_AP026867.1"/>
</dbReference>
<dbReference type="GO" id="GO:0005737">
    <property type="term" value="C:cytoplasm"/>
    <property type="evidence" value="ECO:0007669"/>
    <property type="project" value="TreeGrafter"/>
</dbReference>
<dbReference type="GO" id="GO:0043755">
    <property type="term" value="F:alpha-ribazole phosphatase activity"/>
    <property type="evidence" value="ECO:0007669"/>
    <property type="project" value="UniProtKB-UniRule"/>
</dbReference>
<dbReference type="InterPro" id="IPR017578">
    <property type="entry name" value="Ribazole_CobC"/>
</dbReference>
<protein>
    <recommendedName>
        <fullName evidence="1">Alpha-ribazole phosphatase</fullName>
        <ecNumber evidence="1">3.1.3.73</ecNumber>
    </recommendedName>
</protein>
<name>A0A915YDR8_9BACT</name>
<keyword evidence="3" id="KW-1185">Reference proteome</keyword>
<dbReference type="EC" id="3.1.3.73" evidence="1"/>
<accession>A0A915YDR8</accession>
<dbReference type="SUPFAM" id="SSF53254">
    <property type="entry name" value="Phosphoglycerate mutase-like"/>
    <property type="match status" value="1"/>
</dbReference>
<dbReference type="Proteomes" id="UP001060919">
    <property type="component" value="Chromosome"/>
</dbReference>
<dbReference type="AlphaFoldDB" id="A0A915YDR8"/>
<gene>
    <name evidence="2" type="ORF">AsAng_0019010</name>
</gene>
<dbReference type="NCBIfam" id="TIGR03162">
    <property type="entry name" value="ribazole_cobC"/>
    <property type="match status" value="1"/>
</dbReference>
<organism evidence="2 3">
    <name type="scientific">Aureispira anguillae</name>
    <dbReference type="NCBI Taxonomy" id="2864201"/>
    <lineage>
        <taxon>Bacteria</taxon>
        <taxon>Pseudomonadati</taxon>
        <taxon>Bacteroidota</taxon>
        <taxon>Saprospiria</taxon>
        <taxon>Saprospirales</taxon>
        <taxon>Saprospiraceae</taxon>
        <taxon>Aureispira</taxon>
    </lineage>
</organism>
<evidence type="ECO:0000313" key="2">
    <source>
        <dbReference type="EMBL" id="BDS11190.1"/>
    </source>
</evidence>
<dbReference type="KEGG" id="aup:AsAng_0019010"/>
<dbReference type="InterPro" id="IPR050275">
    <property type="entry name" value="PGM_Phosphatase"/>
</dbReference>
<dbReference type="Gene3D" id="3.40.50.1240">
    <property type="entry name" value="Phosphoglycerate mutase-like"/>
    <property type="match status" value="1"/>
</dbReference>
<dbReference type="EMBL" id="AP026867">
    <property type="protein sequence ID" value="BDS11190.1"/>
    <property type="molecule type" value="Genomic_DNA"/>
</dbReference>
<dbReference type="Pfam" id="PF00300">
    <property type="entry name" value="His_Phos_1"/>
    <property type="match status" value="1"/>
</dbReference>